<name>A0AAP0DW13_9MAGN</name>
<reference evidence="2 3" key="1">
    <citation type="submission" date="2024-01" db="EMBL/GenBank/DDBJ databases">
        <title>Genome assemblies of Stephania.</title>
        <authorList>
            <person name="Yang L."/>
        </authorList>
    </citation>
    <scope>NUCLEOTIDE SEQUENCE [LARGE SCALE GENOMIC DNA]</scope>
    <source>
        <strain evidence="2">YNDBR</strain>
        <tissue evidence="2">Leaf</tissue>
    </source>
</reference>
<keyword evidence="1" id="KW-0732">Signal</keyword>
<protein>
    <submittedName>
        <fullName evidence="2">Uncharacterized protein</fullName>
    </submittedName>
</protein>
<comment type="caution">
    <text evidence="2">The sequence shown here is derived from an EMBL/GenBank/DDBJ whole genome shotgun (WGS) entry which is preliminary data.</text>
</comment>
<dbReference type="AlphaFoldDB" id="A0AAP0DW13"/>
<feature type="chain" id="PRO_5042910643" evidence="1">
    <location>
        <begin position="25"/>
        <end position="55"/>
    </location>
</feature>
<gene>
    <name evidence="2" type="ORF">Syun_031440</name>
</gene>
<sequence>MQRDLMFLIGVLLNMIRDIMEVEAQECPHIACVTGPSSERFTLRNFSRSTQPCGA</sequence>
<evidence type="ECO:0000256" key="1">
    <source>
        <dbReference type="SAM" id="SignalP"/>
    </source>
</evidence>
<proteinExistence type="predicted"/>
<dbReference type="Proteomes" id="UP001420932">
    <property type="component" value="Unassembled WGS sequence"/>
</dbReference>
<keyword evidence="3" id="KW-1185">Reference proteome</keyword>
<accession>A0AAP0DW13</accession>
<organism evidence="2 3">
    <name type="scientific">Stephania yunnanensis</name>
    <dbReference type="NCBI Taxonomy" id="152371"/>
    <lineage>
        <taxon>Eukaryota</taxon>
        <taxon>Viridiplantae</taxon>
        <taxon>Streptophyta</taxon>
        <taxon>Embryophyta</taxon>
        <taxon>Tracheophyta</taxon>
        <taxon>Spermatophyta</taxon>
        <taxon>Magnoliopsida</taxon>
        <taxon>Ranunculales</taxon>
        <taxon>Menispermaceae</taxon>
        <taxon>Menispermoideae</taxon>
        <taxon>Cissampelideae</taxon>
        <taxon>Stephania</taxon>
    </lineage>
</organism>
<evidence type="ECO:0000313" key="2">
    <source>
        <dbReference type="EMBL" id="KAK9082041.1"/>
    </source>
</evidence>
<evidence type="ECO:0000313" key="3">
    <source>
        <dbReference type="Proteomes" id="UP001420932"/>
    </source>
</evidence>
<feature type="signal peptide" evidence="1">
    <location>
        <begin position="1"/>
        <end position="24"/>
    </location>
</feature>
<dbReference type="EMBL" id="JBBNAF010000040">
    <property type="protein sequence ID" value="KAK9082041.1"/>
    <property type="molecule type" value="Genomic_DNA"/>
</dbReference>